<dbReference type="GO" id="GO:0030246">
    <property type="term" value="F:carbohydrate binding"/>
    <property type="evidence" value="ECO:0007669"/>
    <property type="project" value="InterPro"/>
</dbReference>
<dbReference type="GO" id="GO:0016853">
    <property type="term" value="F:isomerase activity"/>
    <property type="evidence" value="ECO:0007669"/>
    <property type="project" value="InterPro"/>
</dbReference>
<keyword evidence="2" id="KW-1185">Reference proteome</keyword>
<proteinExistence type="predicted"/>
<organism evidence="1 2">
    <name type="scientific">Rhodococcus maanshanensis</name>
    <dbReference type="NCBI Taxonomy" id="183556"/>
    <lineage>
        <taxon>Bacteria</taxon>
        <taxon>Bacillati</taxon>
        <taxon>Actinomycetota</taxon>
        <taxon>Actinomycetes</taxon>
        <taxon>Mycobacteriales</taxon>
        <taxon>Nocardiaceae</taxon>
        <taxon>Rhodococcus</taxon>
    </lineage>
</organism>
<dbReference type="RefSeq" id="WP_072751446.1">
    <property type="nucleotide sequence ID" value="NZ_FOAW01000007.1"/>
</dbReference>
<dbReference type="InterPro" id="IPR037480">
    <property type="entry name" value="YihR-like"/>
</dbReference>
<gene>
    <name evidence="1" type="ORF">SAMN05444583_107147</name>
</gene>
<dbReference type="Pfam" id="PF01263">
    <property type="entry name" value="Aldose_epim"/>
    <property type="match status" value="1"/>
</dbReference>
<evidence type="ECO:0000313" key="1">
    <source>
        <dbReference type="EMBL" id="SEL27009.1"/>
    </source>
</evidence>
<dbReference type="SUPFAM" id="SSF74650">
    <property type="entry name" value="Galactose mutarotase-like"/>
    <property type="match status" value="1"/>
</dbReference>
<dbReference type="Gene3D" id="2.70.98.10">
    <property type="match status" value="1"/>
</dbReference>
<evidence type="ECO:0000313" key="2">
    <source>
        <dbReference type="Proteomes" id="UP000198677"/>
    </source>
</evidence>
<protein>
    <submittedName>
        <fullName evidence="1">Aldose 1-epimerase</fullName>
    </submittedName>
</protein>
<dbReference type="Proteomes" id="UP000198677">
    <property type="component" value="Unassembled WGS sequence"/>
</dbReference>
<name>A0A1H7NUN7_9NOCA</name>
<sequence length="315" mass="34243">MSESVNGAVRSSGVRSFKIEHGDYRAEVVSRGAGLRLLEIGGRPLTETSPVGEKAPLSAGLVLAPWPNRIRDGYFIFDGVEHQLAITEPARNNAIHGLVRRDDWELEEHTPTRVRQSIRVGLHKGWPYPLQLTTTHELGPAGLTVTHTAANIGAMPAPFGMGVHTFVRAGDTPLDECTLRLTAGTRLPLDQERMLPVGNSESVYGTDFDFTAPRSLEGVWLDTPFSSIVPDPDGRARHELRAPDGSGAVLWTDRQFGWIQVFTADPERGQGYPGRGRALAIEPMTCPPDAFNSGIDQVVLRPGETWTGAWGLGAL</sequence>
<dbReference type="InterPro" id="IPR011013">
    <property type="entry name" value="Gal_mutarotase_sf_dom"/>
</dbReference>
<dbReference type="GO" id="GO:0005975">
    <property type="term" value="P:carbohydrate metabolic process"/>
    <property type="evidence" value="ECO:0007669"/>
    <property type="project" value="InterPro"/>
</dbReference>
<dbReference type="InterPro" id="IPR014718">
    <property type="entry name" value="GH-type_carb-bd"/>
</dbReference>
<dbReference type="EMBL" id="FOAW01000007">
    <property type="protein sequence ID" value="SEL27009.1"/>
    <property type="molecule type" value="Genomic_DNA"/>
</dbReference>
<dbReference type="AlphaFoldDB" id="A0A1H7NUN7"/>
<accession>A0A1H7NUN7</accession>
<dbReference type="CDD" id="cd09022">
    <property type="entry name" value="Aldose_epim_Ec_YihR"/>
    <property type="match status" value="1"/>
</dbReference>
<dbReference type="OrthoDB" id="4739604at2"/>
<dbReference type="InterPro" id="IPR008183">
    <property type="entry name" value="Aldose_1/G6P_1-epimerase"/>
</dbReference>
<reference evidence="2" key="1">
    <citation type="submission" date="2016-10" db="EMBL/GenBank/DDBJ databases">
        <authorList>
            <person name="Varghese N."/>
            <person name="Submissions S."/>
        </authorList>
    </citation>
    <scope>NUCLEOTIDE SEQUENCE [LARGE SCALE GENOMIC DNA]</scope>
    <source>
        <strain evidence="2">DSM 44675</strain>
    </source>
</reference>